<dbReference type="EC" id="2.4.1.246" evidence="4"/>
<dbReference type="Pfam" id="PF13439">
    <property type="entry name" value="Glyco_transf_4"/>
    <property type="match status" value="1"/>
</dbReference>
<dbReference type="Proteomes" id="UP000485367">
    <property type="component" value="Unassembled WGS sequence"/>
</dbReference>
<organism evidence="4">
    <name type="scientific">candidate division WS2 bacterium ADurb.Bin280</name>
    <dbReference type="NCBI Taxonomy" id="1852829"/>
    <lineage>
        <taxon>Bacteria</taxon>
        <taxon>candidate division WS2</taxon>
    </lineage>
</organism>
<gene>
    <name evidence="4" type="primary">mfpsA_1</name>
    <name evidence="4" type="ORF">BWY43_00115</name>
</gene>
<dbReference type="SUPFAM" id="SSF53756">
    <property type="entry name" value="UDP-Glycosyltransferase/glycogen phosphorylase"/>
    <property type="match status" value="1"/>
</dbReference>
<reference evidence="4" key="1">
    <citation type="submission" date="2017-02" db="EMBL/GenBank/DDBJ databases">
        <title>Delving into the versatile metabolic prowess of the omnipresent phylum Bacteroidetes.</title>
        <authorList>
            <person name="Nobu M.K."/>
            <person name="Mei R."/>
            <person name="Narihiro T."/>
            <person name="Kuroda K."/>
            <person name="Liu W.-T."/>
        </authorList>
    </citation>
    <scope>NUCLEOTIDE SEQUENCE</scope>
    <source>
        <strain evidence="4">ADurb.Bin280</strain>
    </source>
</reference>
<evidence type="ECO:0000313" key="4">
    <source>
        <dbReference type="EMBL" id="OQA53188.1"/>
    </source>
</evidence>
<dbReference type="Pfam" id="PF00534">
    <property type="entry name" value="Glycos_transf_1"/>
    <property type="match status" value="1"/>
</dbReference>
<keyword evidence="4" id="KW-0328">Glycosyltransferase</keyword>
<comment type="caution">
    <text evidence="4">The sequence shown here is derived from an EMBL/GenBank/DDBJ whole genome shotgun (WGS) entry which is preliminary data.</text>
</comment>
<sequence>MKKTVIGIDASRSNTAQRTGTEYYSYEIIKQMISLKRESVELRLYSKTPLDYVDKNQKGVSNRVMSFPKLWSQIRLSFEILRNPPDVLFVPAHTIPVFHGKKTVITLHDVGFKYYPELYTPLERIYHDWCMRFSVKHANQIIAISEATKKDLIKLYGADERKITVVYHGYDKKKYFVKKEPDHPKIKPLGKYIYFIGRLEAKKNITTLIKAFALLKQNRSINHKLVLAGRPGYQYEQISDLIASLDDFIKKDIIELGYVSDEDAPLFMRNADIFAFPSNFEGFGMPLVEAMASGVPVVASNTTSIPEILNGAGLLHSVHDHKQLSDMLLQLIGDKKSHDKYVKLGLLRSSVFKWDDAASKTLDVIERLGSS</sequence>
<dbReference type="AlphaFoldDB" id="A0A1V5SFA9"/>
<dbReference type="CDD" id="cd03809">
    <property type="entry name" value="GT4_MtfB-like"/>
    <property type="match status" value="1"/>
</dbReference>
<dbReference type="PANTHER" id="PTHR46401">
    <property type="entry name" value="GLYCOSYLTRANSFERASE WBBK-RELATED"/>
    <property type="match status" value="1"/>
</dbReference>
<evidence type="ECO:0000259" key="3">
    <source>
        <dbReference type="Pfam" id="PF13439"/>
    </source>
</evidence>
<dbReference type="EMBL" id="MWBO01000008">
    <property type="protein sequence ID" value="OQA53188.1"/>
    <property type="molecule type" value="Genomic_DNA"/>
</dbReference>
<evidence type="ECO:0000256" key="1">
    <source>
        <dbReference type="ARBA" id="ARBA00022679"/>
    </source>
</evidence>
<dbReference type="InterPro" id="IPR028098">
    <property type="entry name" value="Glyco_trans_4-like_N"/>
</dbReference>
<keyword evidence="1 4" id="KW-0808">Transferase</keyword>
<proteinExistence type="predicted"/>
<evidence type="ECO:0000259" key="2">
    <source>
        <dbReference type="Pfam" id="PF00534"/>
    </source>
</evidence>
<accession>A0A1V5SFA9</accession>
<dbReference type="InterPro" id="IPR001296">
    <property type="entry name" value="Glyco_trans_1"/>
</dbReference>
<dbReference type="Gene3D" id="3.40.50.2000">
    <property type="entry name" value="Glycogen Phosphorylase B"/>
    <property type="match status" value="2"/>
</dbReference>
<name>A0A1V5SFA9_9BACT</name>
<feature type="domain" description="Glycosyl transferase family 1" evidence="2">
    <location>
        <begin position="186"/>
        <end position="342"/>
    </location>
</feature>
<dbReference type="GO" id="GO:0009103">
    <property type="term" value="P:lipopolysaccharide biosynthetic process"/>
    <property type="evidence" value="ECO:0007669"/>
    <property type="project" value="TreeGrafter"/>
</dbReference>
<feature type="domain" description="Glycosyltransferase subfamily 4-like N-terminal" evidence="3">
    <location>
        <begin position="70"/>
        <end position="172"/>
    </location>
</feature>
<dbReference type="GO" id="GO:0103011">
    <property type="term" value="F:mannosylfructose-phosphate synthase activity"/>
    <property type="evidence" value="ECO:0007669"/>
    <property type="project" value="UniProtKB-EC"/>
</dbReference>
<dbReference type="PANTHER" id="PTHR46401:SF2">
    <property type="entry name" value="GLYCOSYLTRANSFERASE WBBK-RELATED"/>
    <property type="match status" value="1"/>
</dbReference>
<protein>
    <submittedName>
        <fullName evidence="4">Mannosylfructose-phosphate synthase</fullName>
        <ecNumber evidence="4">2.4.1.246</ecNumber>
    </submittedName>
</protein>